<comment type="subunit">
    <text evidence="5">V-ATPase is a heteromultimeric enzyme made up of two complexes: the ATP-hydrolytic V1 complex and the proton translocation V0 complex.</text>
</comment>
<name>C5KI04_PERM5</name>
<dbReference type="AlphaFoldDB" id="C5KI04"/>
<dbReference type="OrthoDB" id="10263554at2759"/>
<evidence type="ECO:0000256" key="5">
    <source>
        <dbReference type="PIRNR" id="PIRNR032184"/>
    </source>
</evidence>
<organism evidence="8">
    <name type="scientific">Perkinsus marinus (strain ATCC 50983 / TXsc)</name>
    <dbReference type="NCBI Taxonomy" id="423536"/>
    <lineage>
        <taxon>Eukaryota</taxon>
        <taxon>Sar</taxon>
        <taxon>Alveolata</taxon>
        <taxon>Perkinsozoa</taxon>
        <taxon>Perkinsea</taxon>
        <taxon>Perkinsida</taxon>
        <taxon>Perkinsidae</taxon>
        <taxon>Perkinsus</taxon>
    </lineage>
</organism>
<dbReference type="OMA" id="WSILHSE"/>
<evidence type="ECO:0000256" key="4">
    <source>
        <dbReference type="ARBA" id="ARBA00023065"/>
    </source>
</evidence>
<keyword evidence="3 5" id="KW-0375">Hydrogen ion transport</keyword>
<dbReference type="SUPFAM" id="SSF48371">
    <property type="entry name" value="ARM repeat"/>
    <property type="match status" value="1"/>
</dbReference>
<evidence type="ECO:0000256" key="2">
    <source>
        <dbReference type="ARBA" id="ARBA00022448"/>
    </source>
</evidence>
<dbReference type="PANTHER" id="PTHR10698">
    <property type="entry name" value="V-TYPE PROTON ATPASE SUBUNIT H"/>
    <property type="match status" value="1"/>
</dbReference>
<dbReference type="InterPro" id="IPR038497">
    <property type="entry name" value="ATPase_V1-cplx_hsu_C_sf"/>
</dbReference>
<evidence type="ECO:0000256" key="1">
    <source>
        <dbReference type="ARBA" id="ARBA00008613"/>
    </source>
</evidence>
<feature type="domain" description="ATPase V1 complex subunit H C-terminal" evidence="6">
    <location>
        <begin position="337"/>
        <end position="452"/>
    </location>
</feature>
<dbReference type="GO" id="GO:0000221">
    <property type="term" value="C:vacuolar proton-transporting V-type ATPase, V1 domain"/>
    <property type="evidence" value="ECO:0007669"/>
    <property type="project" value="UniProtKB-UniRule"/>
</dbReference>
<dbReference type="InterPro" id="IPR016024">
    <property type="entry name" value="ARM-type_fold"/>
</dbReference>
<dbReference type="Proteomes" id="UP000007800">
    <property type="component" value="Unassembled WGS sequence"/>
</dbReference>
<sequence>MQESHQRLLEQAKAAPDDFSREAAILSSKPDWQSLESAGQIPKGSAQWLDQIHGTSSSAVVTLAQRNEEVLVGLLSVLKSVEDMHAVQYALTVIYEATRFDCSFWNLLVALARKNDMMLPFTRFLSSDRAADDSYSSDKATILACQLYVLTDIMSHDGGRKFNPQEAKMIADSVADDKNMKFKGVSDLGRLDAFCNLLKFDGFRAVVWNIRKVQKCIMNAISGVESADPLVLYRGVFCIWCVSFNKELVSSSVADMGDDIVQALLSVVANCRVEKVIRMTLAVLSNFLGDDKMCTAIVESGIIHYVQNLEYEKWRDQELYEDIRKVAAMIASEVSTHTNFERYERELRTNKLRWGFIHSEKFWLENAEKFDREQFAAVKALVALLKSDSTDDTTKAVACHDIGEFARVYPTGKQVLNRFSAKPAVMALMTSKDRDVAREALLATQKLMLNKWQALQQGAL</sequence>
<comment type="similarity">
    <text evidence="1 5">Belongs to the V-ATPase H subunit family.</text>
</comment>
<keyword evidence="8" id="KW-1185">Reference proteome</keyword>
<protein>
    <recommendedName>
        <fullName evidence="5">V-type proton ATPase subunit H</fullName>
    </recommendedName>
</protein>
<evidence type="ECO:0000313" key="8">
    <source>
        <dbReference type="Proteomes" id="UP000007800"/>
    </source>
</evidence>
<dbReference type="Pfam" id="PF03224">
    <property type="entry name" value="V-ATPase_H_N"/>
    <property type="match status" value="1"/>
</dbReference>
<dbReference type="InterPro" id="IPR004908">
    <property type="entry name" value="ATPase_V1-cplx_hsu"/>
</dbReference>
<comment type="function">
    <text evidence="5">Subunit of the V1 complex of vacuolar(H+)-ATPase (V-ATPase), a multisubunit enzyme composed of a peripheral complex (V1) that hydrolyzes ATP and a membrane integral complex (V0) that translocates protons. V-ATPase is responsible for acidifying and maintaining the pH of intracellular compartments.</text>
</comment>
<dbReference type="RefSeq" id="XP_002784420.1">
    <property type="nucleotide sequence ID" value="XM_002784374.1"/>
</dbReference>
<keyword evidence="2 5" id="KW-0813">Transport</keyword>
<dbReference type="Pfam" id="PF11698">
    <property type="entry name" value="V-ATPase_H_C"/>
    <property type="match status" value="1"/>
</dbReference>
<evidence type="ECO:0000313" key="7">
    <source>
        <dbReference type="EMBL" id="EER16216.1"/>
    </source>
</evidence>
<dbReference type="InterPro" id="IPR011989">
    <property type="entry name" value="ARM-like"/>
</dbReference>
<evidence type="ECO:0000259" key="6">
    <source>
        <dbReference type="Pfam" id="PF11698"/>
    </source>
</evidence>
<dbReference type="EMBL" id="GG673069">
    <property type="protein sequence ID" value="EER16216.1"/>
    <property type="molecule type" value="Genomic_DNA"/>
</dbReference>
<dbReference type="Gene3D" id="1.25.10.10">
    <property type="entry name" value="Leucine-rich Repeat Variant"/>
    <property type="match status" value="1"/>
</dbReference>
<dbReference type="GeneID" id="9061354"/>
<gene>
    <name evidence="7" type="ORF">Pmar_PMAR003679</name>
</gene>
<dbReference type="InParanoid" id="C5KI04"/>
<reference evidence="7 8" key="1">
    <citation type="submission" date="2008-07" db="EMBL/GenBank/DDBJ databases">
        <authorList>
            <person name="El-Sayed N."/>
            <person name="Caler E."/>
            <person name="Inman J."/>
            <person name="Amedeo P."/>
            <person name="Hass B."/>
            <person name="Wortman J."/>
        </authorList>
    </citation>
    <scope>NUCLEOTIDE SEQUENCE [LARGE SCALE GENOMIC DNA]</scope>
    <source>
        <strain evidence="8">ATCC 50983 / TXsc</strain>
    </source>
</reference>
<evidence type="ECO:0000256" key="3">
    <source>
        <dbReference type="ARBA" id="ARBA00022781"/>
    </source>
</evidence>
<dbReference type="InterPro" id="IPR011987">
    <property type="entry name" value="ATPase_V1-cplx_hsu_C"/>
</dbReference>
<dbReference type="PANTHER" id="PTHR10698:SF0">
    <property type="entry name" value="V-TYPE PROTON ATPASE SUBUNIT H"/>
    <property type="match status" value="1"/>
</dbReference>
<dbReference type="FunCoup" id="C5KI04">
    <property type="interactions" value="454"/>
</dbReference>
<keyword evidence="4 5" id="KW-0406">Ion transport</keyword>
<dbReference type="PIRSF" id="PIRSF032184">
    <property type="entry name" value="ATPase_V1_H"/>
    <property type="match status" value="1"/>
</dbReference>
<accession>C5KI04</accession>
<proteinExistence type="inferred from homology"/>
<dbReference type="GO" id="GO:0046961">
    <property type="term" value="F:proton-transporting ATPase activity, rotational mechanism"/>
    <property type="evidence" value="ECO:0007669"/>
    <property type="project" value="UniProtKB-UniRule"/>
</dbReference>
<dbReference type="Gene3D" id="1.25.40.150">
    <property type="entry name" value="V-type ATPase, subunit H, C-terminal domain"/>
    <property type="match status" value="1"/>
</dbReference>